<reference evidence="2" key="1">
    <citation type="submission" date="2006-09" db="EMBL/GenBank/DDBJ databases">
        <title>Annotation of Plasmodium falciparum Dd2.</title>
        <authorList>
            <consortium name="The Broad Institute Genome Sequencing Platform"/>
            <person name="Volkman S.K."/>
            <person name="Neafsey D.E."/>
            <person name="Dash A.P."/>
            <person name="Chitnis C.E."/>
            <person name="Hartl D.L."/>
            <person name="Young S.K."/>
            <person name="Zeng Q."/>
            <person name="Koehrsen M."/>
            <person name="Alvarado L."/>
            <person name="Berlin A."/>
            <person name="Borenstein D."/>
            <person name="Chapman S.B."/>
            <person name="Chen Z."/>
            <person name="Engels R."/>
            <person name="Freedman E."/>
            <person name="Gellesch M."/>
            <person name="Goldberg J."/>
            <person name="Griggs A."/>
            <person name="Gujja S."/>
            <person name="Heilman E.R."/>
            <person name="Heiman D.I."/>
            <person name="Howarth C."/>
            <person name="Jen D."/>
            <person name="Larson L."/>
            <person name="Mehta T."/>
            <person name="Neiman D."/>
            <person name="Park D."/>
            <person name="Pearson M."/>
            <person name="Roberts A."/>
            <person name="Saif S."/>
            <person name="Shea T."/>
            <person name="Shenoy N."/>
            <person name="Sisk P."/>
            <person name="Stolte C."/>
            <person name="Sykes S."/>
            <person name="Walk T."/>
            <person name="White J."/>
            <person name="Yandava C."/>
            <person name="Haas B."/>
            <person name="Henn M.R."/>
            <person name="Nusbaum C."/>
            <person name="Birren B."/>
        </authorList>
    </citation>
    <scope>NUCLEOTIDE SEQUENCE [LARGE SCALE GENOMIC DNA]</scope>
</reference>
<protein>
    <submittedName>
        <fullName evidence="1">Uncharacterized protein</fullName>
    </submittedName>
</protein>
<organism evidence="1 2">
    <name type="scientific">Plasmodium falciparum (isolate Dd2)</name>
    <dbReference type="NCBI Taxonomy" id="57267"/>
    <lineage>
        <taxon>Eukaryota</taxon>
        <taxon>Sar</taxon>
        <taxon>Alveolata</taxon>
        <taxon>Apicomplexa</taxon>
        <taxon>Aconoidasida</taxon>
        <taxon>Haemosporida</taxon>
        <taxon>Plasmodiidae</taxon>
        <taxon>Plasmodium</taxon>
        <taxon>Plasmodium (Laverania)</taxon>
    </lineage>
</organism>
<gene>
    <name evidence="1" type="ORF">PFDG_04921</name>
</gene>
<reference evidence="2" key="2">
    <citation type="submission" date="2006-09" db="EMBL/GenBank/DDBJ databases">
        <title>The genome sequence of Plasmodium falciparum Dd2.</title>
        <authorList>
            <consortium name="The Broad Institute Genome Sequencing Platform"/>
            <person name="Birren B."/>
            <person name="Lander E."/>
            <person name="Galagan J."/>
            <person name="Nusbaum C."/>
            <person name="Devon K."/>
            <person name="Henn M."/>
            <person name="Jaffe D."/>
            <person name="Butler J."/>
            <person name="Alvarez P."/>
            <person name="Gnerre S."/>
            <person name="Grabherr M."/>
            <person name="Kleber M."/>
            <person name="Mauceli E."/>
            <person name="Brockman W."/>
            <person name="MacCallum I.A."/>
            <person name="Rounsley S."/>
            <person name="Young S."/>
            <person name="LaButti K."/>
            <person name="Pushparaj V."/>
            <person name="DeCaprio D."/>
            <person name="Crawford M."/>
            <person name="Koehrsen M."/>
            <person name="Engels R."/>
            <person name="Montgomery P."/>
            <person name="Pearson M."/>
            <person name="Howarth C."/>
            <person name="Larson L."/>
            <person name="Luoma S."/>
            <person name="White J."/>
            <person name="Kodira C."/>
            <person name="Zeng Q."/>
            <person name="O'Leary S."/>
            <person name="Yandava C."/>
            <person name="Alvarado L."/>
            <person name="Wirth D."/>
            <person name="Volkman S."/>
            <person name="Hartl D."/>
        </authorList>
    </citation>
    <scope>NUCLEOTIDE SEQUENCE [LARGE SCALE GENOMIC DNA]</scope>
</reference>
<evidence type="ECO:0000313" key="1">
    <source>
        <dbReference type="EMBL" id="KOB89372.1"/>
    </source>
</evidence>
<dbReference type="KEGG" id="pfd:PFDG_04921"/>
<dbReference type="AlphaFoldDB" id="A0A0L7M949"/>
<dbReference type="EMBL" id="GG702310">
    <property type="protein sequence ID" value="KOB89372.1"/>
    <property type="molecule type" value="Genomic_DNA"/>
</dbReference>
<evidence type="ECO:0000313" key="2">
    <source>
        <dbReference type="Proteomes" id="UP000054282"/>
    </source>
</evidence>
<proteinExistence type="predicted"/>
<name>A0A0L7M949_PLAF4</name>
<accession>A0A0L7M949</accession>
<dbReference type="Proteomes" id="UP000054282">
    <property type="component" value="Unassembled WGS sequence"/>
</dbReference>
<sequence>MGNNNNCNNNNGNNNNGNNNNICIGTYTNNMNKHMMNMLQNMEQINVQTKRMTNMYT</sequence>